<reference evidence="17 18" key="1">
    <citation type="submission" date="2016-06" db="EMBL/GenBank/DDBJ databases">
        <title>The Draft Genome Sequence and Annotation of the Desert Woodrat Neotoma lepida.</title>
        <authorList>
            <person name="Campbell M."/>
            <person name="Oakeson K.F."/>
            <person name="Yandell M."/>
            <person name="Halpert J.R."/>
            <person name="Dearing D."/>
        </authorList>
    </citation>
    <scope>NUCLEOTIDE SEQUENCE [LARGE SCALE GENOMIC DNA]</scope>
    <source>
        <strain evidence="17">417</strain>
        <tissue evidence="17">Liver</tissue>
    </source>
</reference>
<evidence type="ECO:0000256" key="14">
    <source>
        <dbReference type="ARBA" id="ARBA00030753"/>
    </source>
</evidence>
<dbReference type="Proteomes" id="UP000092124">
    <property type="component" value="Unassembled WGS sequence"/>
</dbReference>
<name>A0A1A6HY75_NEOLE</name>
<keyword evidence="18" id="KW-1185">Reference proteome</keyword>
<protein>
    <recommendedName>
        <fullName evidence="4">NADH dehydrogenase [ubiquinone] 1 beta subcomplex subunit 11, mitochondrial</fullName>
    </recommendedName>
    <alternativeName>
        <fullName evidence="15">Complex I-ESSS</fullName>
    </alternativeName>
    <alternativeName>
        <fullName evidence="14">NADH-ubiquinone oxidoreductase ESSS subunit</fullName>
    </alternativeName>
</protein>
<keyword evidence="6" id="KW-0679">Respiratory chain</keyword>
<evidence type="ECO:0000256" key="12">
    <source>
        <dbReference type="ARBA" id="ARBA00023128"/>
    </source>
</evidence>
<evidence type="ECO:0000256" key="7">
    <source>
        <dbReference type="ARBA" id="ARBA00022692"/>
    </source>
</evidence>
<dbReference type="EMBL" id="LZPO01007047">
    <property type="protein sequence ID" value="OBS83418.1"/>
    <property type="molecule type" value="Genomic_DNA"/>
</dbReference>
<keyword evidence="5" id="KW-0813">Transport</keyword>
<evidence type="ECO:0000256" key="8">
    <source>
        <dbReference type="ARBA" id="ARBA00022792"/>
    </source>
</evidence>
<evidence type="ECO:0000256" key="11">
    <source>
        <dbReference type="ARBA" id="ARBA00022989"/>
    </source>
</evidence>
<gene>
    <name evidence="17" type="ORF">A6R68_22592</name>
</gene>
<evidence type="ECO:0000256" key="16">
    <source>
        <dbReference type="ARBA" id="ARBA00046528"/>
    </source>
</evidence>
<evidence type="ECO:0000256" key="4">
    <source>
        <dbReference type="ARBA" id="ARBA00018632"/>
    </source>
</evidence>
<dbReference type="Pfam" id="PF10183">
    <property type="entry name" value="ESSS"/>
    <property type="match status" value="1"/>
</dbReference>
<dbReference type="GO" id="GO:0005743">
    <property type="term" value="C:mitochondrial inner membrane"/>
    <property type="evidence" value="ECO:0007669"/>
    <property type="project" value="UniProtKB-SubCell"/>
</dbReference>
<keyword evidence="10" id="KW-0249">Electron transport</keyword>
<evidence type="ECO:0000256" key="6">
    <source>
        <dbReference type="ARBA" id="ARBA00022660"/>
    </source>
</evidence>
<evidence type="ECO:0000256" key="9">
    <source>
        <dbReference type="ARBA" id="ARBA00022946"/>
    </source>
</evidence>
<comment type="function">
    <text evidence="1">Accessory subunit of the mitochondrial membrane respiratory chain NADH dehydrogenase (Complex I), that is believed not to be involved in catalysis. Complex I functions in the transfer of electrons from NADH to the respiratory chain. The immediate electron acceptor for the enzyme is believed to be ubiquinone.</text>
</comment>
<comment type="subcellular location">
    <subcellularLocation>
        <location evidence="2">Mitochondrion inner membrane</location>
        <topology evidence="2">Single-pass membrane protein</topology>
    </subcellularLocation>
</comment>
<proteinExistence type="inferred from homology"/>
<evidence type="ECO:0000256" key="15">
    <source>
        <dbReference type="ARBA" id="ARBA00031387"/>
    </source>
</evidence>
<comment type="caution">
    <text evidence="17">The sequence shown here is derived from an EMBL/GenBank/DDBJ whole genome shotgun (WGS) entry which is preliminary data.</text>
</comment>
<evidence type="ECO:0000256" key="3">
    <source>
        <dbReference type="ARBA" id="ARBA00008915"/>
    </source>
</evidence>
<comment type="subunit">
    <text evidence="16">Complex I is composed of 45 different subunits. Interacts with BCAP31.</text>
</comment>
<sequence length="82" mass="9667">MQGRESTMCGQEDSELEVENVYLKNPDLYSYVKDLVVDVWNMMQKWVCWEAERLAKHDRAMASPSWSLMVWTPARSSCWTMT</sequence>
<keyword evidence="9" id="KW-0809">Transit peptide</keyword>
<feature type="non-terminal residue" evidence="17">
    <location>
        <position position="82"/>
    </location>
</feature>
<keyword evidence="13" id="KW-0472">Membrane</keyword>
<keyword evidence="8" id="KW-0999">Mitochondrion inner membrane</keyword>
<evidence type="ECO:0000313" key="18">
    <source>
        <dbReference type="Proteomes" id="UP000092124"/>
    </source>
</evidence>
<comment type="similarity">
    <text evidence="3">Belongs to the complex I NDUFB11 subunit family.</text>
</comment>
<keyword evidence="11" id="KW-1133">Transmembrane helix</keyword>
<evidence type="ECO:0000256" key="10">
    <source>
        <dbReference type="ARBA" id="ARBA00022982"/>
    </source>
</evidence>
<keyword evidence="7" id="KW-0812">Transmembrane</keyword>
<evidence type="ECO:0000256" key="13">
    <source>
        <dbReference type="ARBA" id="ARBA00023136"/>
    </source>
</evidence>
<evidence type="ECO:0000256" key="1">
    <source>
        <dbReference type="ARBA" id="ARBA00003195"/>
    </source>
</evidence>
<dbReference type="AlphaFoldDB" id="A0A1A6HY75"/>
<keyword evidence="12" id="KW-0496">Mitochondrion</keyword>
<evidence type="ECO:0000256" key="2">
    <source>
        <dbReference type="ARBA" id="ARBA00004434"/>
    </source>
</evidence>
<dbReference type="InterPro" id="IPR019329">
    <property type="entry name" value="NADH_UbQ_OxRdtase_ESSS_su"/>
</dbReference>
<accession>A0A1A6HY75</accession>
<organism evidence="17 18">
    <name type="scientific">Neotoma lepida</name>
    <name type="common">Desert woodrat</name>
    <dbReference type="NCBI Taxonomy" id="56216"/>
    <lineage>
        <taxon>Eukaryota</taxon>
        <taxon>Metazoa</taxon>
        <taxon>Chordata</taxon>
        <taxon>Craniata</taxon>
        <taxon>Vertebrata</taxon>
        <taxon>Euteleostomi</taxon>
        <taxon>Mammalia</taxon>
        <taxon>Eutheria</taxon>
        <taxon>Euarchontoglires</taxon>
        <taxon>Glires</taxon>
        <taxon>Rodentia</taxon>
        <taxon>Myomorpha</taxon>
        <taxon>Muroidea</taxon>
        <taxon>Cricetidae</taxon>
        <taxon>Neotominae</taxon>
        <taxon>Neotoma</taxon>
    </lineage>
</organism>
<evidence type="ECO:0000313" key="17">
    <source>
        <dbReference type="EMBL" id="OBS83418.1"/>
    </source>
</evidence>
<evidence type="ECO:0000256" key="5">
    <source>
        <dbReference type="ARBA" id="ARBA00022448"/>
    </source>
</evidence>